<evidence type="ECO:0000313" key="1">
    <source>
        <dbReference type="EMBL" id="TDR87973.1"/>
    </source>
</evidence>
<dbReference type="AlphaFoldDB" id="A0A4R7BRU1"/>
<dbReference type="InterPro" id="IPR009467">
    <property type="entry name" value="Glycolipid-bd_prot_put"/>
</dbReference>
<protein>
    <recommendedName>
        <fullName evidence="3">Glycolipid-binding protein</fullName>
    </recommendedName>
</protein>
<dbReference type="Pfam" id="PF06475">
    <property type="entry name" value="Glycolipid_bind"/>
    <property type="match status" value="1"/>
</dbReference>
<keyword evidence="2" id="KW-1185">Reference proteome</keyword>
<organism evidence="1 2">
    <name type="scientific">Enterovirga rhinocerotis</name>
    <dbReference type="NCBI Taxonomy" id="1339210"/>
    <lineage>
        <taxon>Bacteria</taxon>
        <taxon>Pseudomonadati</taxon>
        <taxon>Pseudomonadota</taxon>
        <taxon>Alphaproteobacteria</taxon>
        <taxon>Hyphomicrobiales</taxon>
        <taxon>Methylobacteriaceae</taxon>
        <taxon>Enterovirga</taxon>
    </lineage>
</organism>
<comment type="caution">
    <text evidence="1">The sequence shown here is derived from an EMBL/GenBank/DDBJ whole genome shotgun (WGS) entry which is preliminary data.</text>
</comment>
<dbReference type="RefSeq" id="WP_133773064.1">
    <property type="nucleotide sequence ID" value="NZ_SNZR01000015.1"/>
</dbReference>
<dbReference type="SUPFAM" id="SSF159275">
    <property type="entry name" value="PA1994-like"/>
    <property type="match status" value="1"/>
</dbReference>
<name>A0A4R7BRU1_9HYPH</name>
<gene>
    <name evidence="1" type="ORF">EV668_3837</name>
</gene>
<evidence type="ECO:0008006" key="3">
    <source>
        <dbReference type="Google" id="ProtNLM"/>
    </source>
</evidence>
<reference evidence="1 2" key="1">
    <citation type="submission" date="2019-03" db="EMBL/GenBank/DDBJ databases">
        <title>Genomic Encyclopedia of Type Strains, Phase IV (KMG-IV): sequencing the most valuable type-strain genomes for metagenomic binning, comparative biology and taxonomic classification.</title>
        <authorList>
            <person name="Goeker M."/>
        </authorList>
    </citation>
    <scope>NUCLEOTIDE SEQUENCE [LARGE SCALE GENOMIC DNA]</scope>
    <source>
        <strain evidence="1 2">DSM 25903</strain>
    </source>
</reference>
<dbReference type="OrthoDB" id="7347529at2"/>
<accession>A0A4R7BRU1</accession>
<sequence length="197" mass="21321">MSFAAPRAVTARWRPDEGDGLEHLTLSPEGDEIVARGVVVGERDGHAYGVDYTIVCDRGFAVRELHLGTSAGMALSLASDGAGHWTNHDGRALPEFDGCMDVDLAGSPFTNTLPIRRIDWARSGGRSLALDMLYVPFDSFVPVRDAQIYTCLSAPSEAARRFRFEAADGSFTADLTVDEDGLVGDYPGLFARMPLPR</sequence>
<dbReference type="EMBL" id="SNZR01000015">
    <property type="protein sequence ID" value="TDR87973.1"/>
    <property type="molecule type" value="Genomic_DNA"/>
</dbReference>
<dbReference type="Proteomes" id="UP000295122">
    <property type="component" value="Unassembled WGS sequence"/>
</dbReference>
<proteinExistence type="predicted"/>
<evidence type="ECO:0000313" key="2">
    <source>
        <dbReference type="Proteomes" id="UP000295122"/>
    </source>
</evidence>